<dbReference type="PROSITE" id="PS50110">
    <property type="entry name" value="RESPONSE_REGULATORY"/>
    <property type="match status" value="1"/>
</dbReference>
<dbReference type="AlphaFoldDB" id="A0AAE8HVW4"/>
<feature type="modified residue" description="4-aspartylphosphate" evidence="4">
    <location>
        <position position="62"/>
    </location>
</feature>
<dbReference type="Pfam" id="PF00072">
    <property type="entry name" value="Response_reg"/>
    <property type="match status" value="1"/>
</dbReference>
<dbReference type="Gene3D" id="3.40.50.2300">
    <property type="match status" value="1"/>
</dbReference>
<evidence type="ECO:0000313" key="7">
    <source>
        <dbReference type="EMBL" id="SFH43073.1"/>
    </source>
</evidence>
<evidence type="ECO:0000313" key="6">
    <source>
        <dbReference type="EMBL" id="APT34780.1"/>
    </source>
</evidence>
<protein>
    <submittedName>
        <fullName evidence="7">Response regulator receiver domain-containing protein</fullName>
    </submittedName>
</protein>
<dbReference type="GO" id="GO:0000160">
    <property type="term" value="P:phosphorelay signal transduction system"/>
    <property type="evidence" value="ECO:0007669"/>
    <property type="project" value="InterPro"/>
</dbReference>
<keyword evidence="1 4" id="KW-0597">Phosphoprotein</keyword>
<evidence type="ECO:0000256" key="4">
    <source>
        <dbReference type="PROSITE-ProRule" id="PRU00169"/>
    </source>
</evidence>
<proteinExistence type="predicted"/>
<evidence type="ECO:0000259" key="5">
    <source>
        <dbReference type="PROSITE" id="PS50110"/>
    </source>
</evidence>
<evidence type="ECO:0000313" key="9">
    <source>
        <dbReference type="Proteomes" id="UP000199140"/>
    </source>
</evidence>
<evidence type="ECO:0000256" key="1">
    <source>
        <dbReference type="ARBA" id="ARBA00022553"/>
    </source>
</evidence>
<reference evidence="6 8" key="1">
    <citation type="submission" date="2016-04" db="EMBL/GenBank/DDBJ databases">
        <title>Complete genome sequencing and analysis of CBMB27, Methylobacterium phyllosphaerae isolated from leaf tissues of rice (Oryza sativa L.).</title>
        <authorList>
            <person name="Lee Y."/>
            <person name="Hwangbo K."/>
            <person name="Chung H."/>
            <person name="Yoo J."/>
            <person name="Kim K.Y."/>
            <person name="Sa T.M."/>
            <person name="Um Y."/>
            <person name="Madhaiyan M."/>
        </authorList>
    </citation>
    <scope>NUCLEOTIDE SEQUENCE [LARGE SCALE GENOMIC DNA]</scope>
    <source>
        <strain evidence="6 8">CBMB27</strain>
    </source>
</reference>
<organism evidence="7 9">
    <name type="scientific">Methylobacterium phyllosphaerae</name>
    <dbReference type="NCBI Taxonomy" id="418223"/>
    <lineage>
        <taxon>Bacteria</taxon>
        <taxon>Pseudomonadati</taxon>
        <taxon>Pseudomonadota</taxon>
        <taxon>Alphaproteobacteria</taxon>
        <taxon>Hyphomicrobiales</taxon>
        <taxon>Methylobacteriaceae</taxon>
        <taxon>Methylobacterium</taxon>
    </lineage>
</organism>
<accession>A0AAE8HVW4</accession>
<dbReference type="InterPro" id="IPR050595">
    <property type="entry name" value="Bact_response_regulator"/>
</dbReference>
<name>A0AAE8HVW4_9HYPH</name>
<keyword evidence="3" id="KW-0804">Transcription</keyword>
<dbReference type="EMBL" id="CP015367">
    <property type="protein sequence ID" value="APT34780.1"/>
    <property type="molecule type" value="Genomic_DNA"/>
</dbReference>
<reference evidence="7 9" key="2">
    <citation type="submission" date="2016-10" db="EMBL/GenBank/DDBJ databases">
        <authorList>
            <person name="Varghese N."/>
            <person name="Submissions S."/>
        </authorList>
    </citation>
    <scope>NUCLEOTIDE SEQUENCE [LARGE SCALE GENOMIC DNA]</scope>
    <source>
        <strain evidence="7 9">CBMB27</strain>
    </source>
</reference>
<keyword evidence="8" id="KW-1185">Reference proteome</keyword>
<gene>
    <name evidence="6" type="ORF">MCBMB27_05489</name>
    <name evidence="7" type="ORF">SAMN05192567_12475</name>
</gene>
<dbReference type="EMBL" id="FOPK01000024">
    <property type="protein sequence ID" value="SFH43073.1"/>
    <property type="molecule type" value="Genomic_DNA"/>
</dbReference>
<dbReference type="Proteomes" id="UP000199140">
    <property type="component" value="Unassembled WGS sequence"/>
</dbReference>
<evidence type="ECO:0000256" key="2">
    <source>
        <dbReference type="ARBA" id="ARBA00023015"/>
    </source>
</evidence>
<dbReference type="RefSeq" id="WP_075381721.1">
    <property type="nucleotide sequence ID" value="NZ_CP015367.1"/>
</dbReference>
<dbReference type="Proteomes" id="UP000185487">
    <property type="component" value="Chromosome"/>
</dbReference>
<evidence type="ECO:0000256" key="3">
    <source>
        <dbReference type="ARBA" id="ARBA00023163"/>
    </source>
</evidence>
<feature type="domain" description="Response regulatory" evidence="5">
    <location>
        <begin position="11"/>
        <end position="125"/>
    </location>
</feature>
<dbReference type="InterPro" id="IPR001789">
    <property type="entry name" value="Sig_transdc_resp-reg_receiver"/>
</dbReference>
<dbReference type="KEGG" id="mphy:MCBMB27_05489"/>
<dbReference type="InterPro" id="IPR011006">
    <property type="entry name" value="CheY-like_superfamily"/>
</dbReference>
<dbReference type="SUPFAM" id="SSF52172">
    <property type="entry name" value="CheY-like"/>
    <property type="match status" value="1"/>
</dbReference>
<keyword evidence="2" id="KW-0805">Transcription regulation</keyword>
<dbReference type="SMART" id="SM00448">
    <property type="entry name" value="REC"/>
    <property type="match status" value="1"/>
</dbReference>
<evidence type="ECO:0000313" key="8">
    <source>
        <dbReference type="Proteomes" id="UP000185487"/>
    </source>
</evidence>
<sequence length="140" mass="15071">MTHVSSNAAPCALVVDDDGMVRMAAVDILEEAGFTTFAASSGDKALLVLEEHHACIVLLFTDVQMPGVHDGFALARMVARAYPHISIVVASGQAKPGPNDLPDGARFIGKPFSVDIVHHHLREVLPDEQKPEPLRDKNRA</sequence>
<dbReference type="PANTHER" id="PTHR44591:SF3">
    <property type="entry name" value="RESPONSE REGULATORY DOMAIN-CONTAINING PROTEIN"/>
    <property type="match status" value="1"/>
</dbReference>
<dbReference type="PANTHER" id="PTHR44591">
    <property type="entry name" value="STRESS RESPONSE REGULATOR PROTEIN 1"/>
    <property type="match status" value="1"/>
</dbReference>